<dbReference type="SUPFAM" id="SSF53850">
    <property type="entry name" value="Periplasmic binding protein-like II"/>
    <property type="match status" value="1"/>
</dbReference>
<evidence type="ECO:0000256" key="2">
    <source>
        <dbReference type="ARBA" id="ARBA00023015"/>
    </source>
</evidence>
<evidence type="ECO:0000313" key="8">
    <source>
        <dbReference type="Proteomes" id="UP000773614"/>
    </source>
</evidence>
<dbReference type="PANTHER" id="PTHR30537:SF5">
    <property type="entry name" value="HTH-TYPE TRANSCRIPTIONAL ACTIVATOR TTDR-RELATED"/>
    <property type="match status" value="1"/>
</dbReference>
<evidence type="ECO:0000256" key="1">
    <source>
        <dbReference type="ARBA" id="ARBA00009437"/>
    </source>
</evidence>
<dbReference type="PANTHER" id="PTHR30537">
    <property type="entry name" value="HTH-TYPE TRANSCRIPTIONAL REGULATOR"/>
    <property type="match status" value="1"/>
</dbReference>
<feature type="domain" description="HTH lysR-type" evidence="6">
    <location>
        <begin position="1"/>
        <end position="59"/>
    </location>
</feature>
<dbReference type="InterPro" id="IPR000847">
    <property type="entry name" value="LysR_HTH_N"/>
</dbReference>
<dbReference type="SUPFAM" id="SSF46785">
    <property type="entry name" value="Winged helix' DNA-binding domain"/>
    <property type="match status" value="1"/>
</dbReference>
<dbReference type="AlphaFoldDB" id="A0A964T4C3"/>
<feature type="region of interest" description="Disordered" evidence="5">
    <location>
        <begin position="295"/>
        <end position="317"/>
    </location>
</feature>
<dbReference type="GO" id="GO:0006351">
    <property type="term" value="P:DNA-templated transcription"/>
    <property type="evidence" value="ECO:0007669"/>
    <property type="project" value="TreeGrafter"/>
</dbReference>
<comment type="caution">
    <text evidence="7">The sequence shown here is derived from an EMBL/GenBank/DDBJ whole genome shotgun (WGS) entry which is preliminary data.</text>
</comment>
<name>A0A964T4C3_9HYPH</name>
<dbReference type="FunFam" id="1.10.10.10:FF:000001">
    <property type="entry name" value="LysR family transcriptional regulator"/>
    <property type="match status" value="1"/>
</dbReference>
<sequence length="317" mass="35518">MNKFQAISAFVQVVKQGGFSAAGKKLGMSASAVTKSIARLEDQLGTQLLNRTTRRIALTEYGQEFFERCDRILSDLDDAESAMRDSSAKPQGLVRAVMPFSFGRVTVIPALPKFFERNPEISLEIKFSDLPVDLIQEGYDLAVRTGDLVDSRLMRRVLTRGPMTVAASPDYLARHGTPQVPEDLARHCCVIGKAGSEWTFTRDQKPFKVRVEGNLRLLSGDAYREAAVHGLGIGYSTRWLFRKDIENGRLVSLLDDYMPDGVPISVVYNDKRHIPRKMHAFINFLLEITRSEELEERPRPAAVAPAHRRSETLIPGE</sequence>
<dbReference type="InterPro" id="IPR005119">
    <property type="entry name" value="LysR_subst-bd"/>
</dbReference>
<dbReference type="PROSITE" id="PS50931">
    <property type="entry name" value="HTH_LYSR"/>
    <property type="match status" value="1"/>
</dbReference>
<evidence type="ECO:0000256" key="4">
    <source>
        <dbReference type="ARBA" id="ARBA00023163"/>
    </source>
</evidence>
<reference evidence="7" key="1">
    <citation type="submission" date="2019-03" db="EMBL/GenBank/DDBJ databases">
        <title>Afifella sp. nov., isolated from activated sludge.</title>
        <authorList>
            <person name="Li Q."/>
            <person name="Liu Y."/>
        </authorList>
    </citation>
    <scope>NUCLEOTIDE SEQUENCE</scope>
    <source>
        <strain evidence="7">L72</strain>
    </source>
</reference>
<proteinExistence type="inferred from homology"/>
<gene>
    <name evidence="7" type="ORF">E4O86_08080</name>
</gene>
<dbReference type="InterPro" id="IPR058163">
    <property type="entry name" value="LysR-type_TF_proteobact-type"/>
</dbReference>
<keyword evidence="3" id="KW-0238">DNA-binding</keyword>
<evidence type="ECO:0000256" key="3">
    <source>
        <dbReference type="ARBA" id="ARBA00023125"/>
    </source>
</evidence>
<dbReference type="Proteomes" id="UP000773614">
    <property type="component" value="Unassembled WGS sequence"/>
</dbReference>
<keyword evidence="8" id="KW-1185">Reference proteome</keyword>
<dbReference type="Gene3D" id="1.10.10.10">
    <property type="entry name" value="Winged helix-like DNA-binding domain superfamily/Winged helix DNA-binding domain"/>
    <property type="match status" value="1"/>
</dbReference>
<dbReference type="InterPro" id="IPR036388">
    <property type="entry name" value="WH-like_DNA-bd_sf"/>
</dbReference>
<comment type="similarity">
    <text evidence="1">Belongs to the LysR transcriptional regulatory family.</text>
</comment>
<dbReference type="GO" id="GO:0043565">
    <property type="term" value="F:sequence-specific DNA binding"/>
    <property type="evidence" value="ECO:0007669"/>
    <property type="project" value="TreeGrafter"/>
</dbReference>
<accession>A0A964T4C3</accession>
<organism evidence="7 8">
    <name type="scientific">Propylenella binzhouense</name>
    <dbReference type="NCBI Taxonomy" id="2555902"/>
    <lineage>
        <taxon>Bacteria</taxon>
        <taxon>Pseudomonadati</taxon>
        <taxon>Pseudomonadota</taxon>
        <taxon>Alphaproteobacteria</taxon>
        <taxon>Hyphomicrobiales</taxon>
        <taxon>Propylenellaceae</taxon>
        <taxon>Propylenella</taxon>
    </lineage>
</organism>
<evidence type="ECO:0000259" key="6">
    <source>
        <dbReference type="PROSITE" id="PS50931"/>
    </source>
</evidence>
<evidence type="ECO:0000313" key="7">
    <source>
        <dbReference type="EMBL" id="MYZ47669.1"/>
    </source>
</evidence>
<dbReference type="Pfam" id="PF03466">
    <property type="entry name" value="LysR_substrate"/>
    <property type="match status" value="1"/>
</dbReference>
<dbReference type="CDD" id="cd08422">
    <property type="entry name" value="PBP2_CrgA_like"/>
    <property type="match status" value="1"/>
</dbReference>
<dbReference type="EMBL" id="SPKJ01000019">
    <property type="protein sequence ID" value="MYZ47669.1"/>
    <property type="molecule type" value="Genomic_DNA"/>
</dbReference>
<keyword evidence="4" id="KW-0804">Transcription</keyword>
<dbReference type="OrthoDB" id="9786526at2"/>
<dbReference type="InterPro" id="IPR036390">
    <property type="entry name" value="WH_DNA-bd_sf"/>
</dbReference>
<dbReference type="Gene3D" id="3.40.190.290">
    <property type="match status" value="1"/>
</dbReference>
<keyword evidence="2" id="KW-0805">Transcription regulation</keyword>
<dbReference type="Pfam" id="PF00126">
    <property type="entry name" value="HTH_1"/>
    <property type="match status" value="1"/>
</dbReference>
<evidence type="ECO:0000256" key="5">
    <source>
        <dbReference type="SAM" id="MobiDB-lite"/>
    </source>
</evidence>
<dbReference type="GO" id="GO:0003700">
    <property type="term" value="F:DNA-binding transcription factor activity"/>
    <property type="evidence" value="ECO:0007669"/>
    <property type="project" value="InterPro"/>
</dbReference>
<protein>
    <submittedName>
        <fullName evidence="7">LysR family transcriptional regulator</fullName>
    </submittedName>
</protein>